<dbReference type="RefSeq" id="WP_056750704.1">
    <property type="nucleotide sequence ID" value="NZ_BMLD01000002.1"/>
</dbReference>
<dbReference type="EMBL" id="JAVDRL010000010">
    <property type="protein sequence ID" value="MDR6532742.1"/>
    <property type="molecule type" value="Genomic_DNA"/>
</dbReference>
<sequence length="83" mass="9129">MSDRPDARQATRWTALLDLVGIHQITAQEIRAETLFLGSRHQGRIVEGARLELKSPELSARRGALLRAVIRATPATAAVETDQ</sequence>
<keyword evidence="2" id="KW-1185">Reference proteome</keyword>
<comment type="caution">
    <text evidence="1">The sequence shown here is derived from an EMBL/GenBank/DDBJ whole genome shotgun (WGS) entry which is preliminary data.</text>
</comment>
<gene>
    <name evidence="1" type="ORF">J2800_003502</name>
</gene>
<organism evidence="1 2">
    <name type="scientific">Caulobacter rhizosphaerae</name>
    <dbReference type="NCBI Taxonomy" id="2010972"/>
    <lineage>
        <taxon>Bacteria</taxon>
        <taxon>Pseudomonadati</taxon>
        <taxon>Pseudomonadota</taxon>
        <taxon>Alphaproteobacteria</taxon>
        <taxon>Caulobacterales</taxon>
        <taxon>Caulobacteraceae</taxon>
        <taxon>Caulobacter</taxon>
    </lineage>
</organism>
<reference evidence="1 2" key="1">
    <citation type="submission" date="2023-07" db="EMBL/GenBank/DDBJ databases">
        <title>Sorghum-associated microbial communities from plants grown in Nebraska, USA.</title>
        <authorList>
            <person name="Schachtman D."/>
        </authorList>
    </citation>
    <scope>NUCLEOTIDE SEQUENCE [LARGE SCALE GENOMIC DNA]</scope>
    <source>
        <strain evidence="1 2">DS2154</strain>
    </source>
</reference>
<protein>
    <submittedName>
        <fullName evidence="1">Uncharacterized protein</fullName>
    </submittedName>
</protein>
<dbReference type="Proteomes" id="UP001262754">
    <property type="component" value="Unassembled WGS sequence"/>
</dbReference>
<name>A0ABU1N2W5_9CAUL</name>
<accession>A0ABU1N2W5</accession>
<evidence type="ECO:0000313" key="2">
    <source>
        <dbReference type="Proteomes" id="UP001262754"/>
    </source>
</evidence>
<evidence type="ECO:0000313" key="1">
    <source>
        <dbReference type="EMBL" id="MDR6532742.1"/>
    </source>
</evidence>
<proteinExistence type="predicted"/>